<sequence length="178" mass="18905">MEATQFKHASLPRQQAGSTMMETVVALFVLAIGLLGTLAMQANGVNSNQRANLVTEANLLAADMVDRILAFNDIDSSADDDAYDGIDTSSGTASLPDCSSGCTATQQIAYDEAQWAEQLATTLPGGVGKITFDSTTNAYTIQVMWDHNRNGATGTGCTGNDWGESATELTCYTYELRL</sequence>
<dbReference type="Proteomes" id="UP000009080">
    <property type="component" value="Chromosome"/>
</dbReference>
<dbReference type="NCBIfam" id="TIGR02523">
    <property type="entry name" value="type_IV_pilV"/>
    <property type="match status" value="1"/>
</dbReference>
<dbReference type="HOGENOM" id="CLU_103234_3_0_6"/>
<dbReference type="AlphaFoldDB" id="C5BQX6"/>
<evidence type="ECO:0000313" key="2">
    <source>
        <dbReference type="Proteomes" id="UP000009080"/>
    </source>
</evidence>
<evidence type="ECO:0000313" key="1">
    <source>
        <dbReference type="EMBL" id="ACR14245.1"/>
    </source>
</evidence>
<accession>C5BQX6</accession>
<protein>
    <submittedName>
        <fullName evidence="1">Type IV pilus modification protein PilV</fullName>
    </submittedName>
</protein>
<proteinExistence type="predicted"/>
<dbReference type="InterPro" id="IPR013362">
    <property type="entry name" value="Pilus_4_PilV"/>
</dbReference>
<dbReference type="RefSeq" id="WP_015820361.1">
    <property type="nucleotide sequence ID" value="NC_012997.1"/>
</dbReference>
<dbReference type="STRING" id="377629.TERTU_1044"/>
<dbReference type="OrthoDB" id="5704509at2"/>
<dbReference type="eggNOG" id="COG4967">
    <property type="taxonomic scope" value="Bacteria"/>
</dbReference>
<organism evidence="1 2">
    <name type="scientific">Teredinibacter turnerae (strain ATCC 39867 / T7901)</name>
    <dbReference type="NCBI Taxonomy" id="377629"/>
    <lineage>
        <taxon>Bacteria</taxon>
        <taxon>Pseudomonadati</taxon>
        <taxon>Pseudomonadota</taxon>
        <taxon>Gammaproteobacteria</taxon>
        <taxon>Cellvibrionales</taxon>
        <taxon>Cellvibrionaceae</taxon>
        <taxon>Teredinibacter</taxon>
    </lineage>
</organism>
<reference evidence="1 2" key="1">
    <citation type="journal article" date="2009" name="PLoS ONE">
        <title>The complete genome of Teredinibacter turnerae T7901: an intracellular endosymbiont of marine wood-boring bivalves (shipworms).</title>
        <authorList>
            <person name="Yang J.C."/>
            <person name="Madupu R."/>
            <person name="Durkin A.S."/>
            <person name="Ekborg N.A."/>
            <person name="Pedamallu C.S."/>
            <person name="Hostetler J.B."/>
            <person name="Radune D."/>
            <person name="Toms B.S."/>
            <person name="Henrissat B."/>
            <person name="Coutinho P.M."/>
            <person name="Schwarz S."/>
            <person name="Field L."/>
            <person name="Trindade-Silva A.E."/>
            <person name="Soares C.A.G."/>
            <person name="Elshahawi S."/>
            <person name="Hanora A."/>
            <person name="Schmidt E.W."/>
            <person name="Haygood M.G."/>
            <person name="Posfai J."/>
            <person name="Benner J."/>
            <person name="Madinger C."/>
            <person name="Nove J."/>
            <person name="Anton B."/>
            <person name="Chaudhary K."/>
            <person name="Foster J."/>
            <person name="Holman A."/>
            <person name="Kumar S."/>
            <person name="Lessard P.A."/>
            <person name="Luyten Y.A."/>
            <person name="Slatko B."/>
            <person name="Wood N."/>
            <person name="Wu B."/>
            <person name="Teplitski M."/>
            <person name="Mougous J.D."/>
            <person name="Ward N."/>
            <person name="Eisen J.A."/>
            <person name="Badger J.H."/>
            <person name="Distel D.L."/>
        </authorList>
    </citation>
    <scope>NUCLEOTIDE SEQUENCE [LARGE SCALE GENOMIC DNA]</scope>
    <source>
        <strain evidence="2">ATCC 39867 / T7901</strain>
    </source>
</reference>
<keyword evidence="2" id="KW-1185">Reference proteome</keyword>
<name>C5BQX6_TERTT</name>
<dbReference type="KEGG" id="ttu:TERTU_1044"/>
<dbReference type="EMBL" id="CP001614">
    <property type="protein sequence ID" value="ACR14245.1"/>
    <property type="molecule type" value="Genomic_DNA"/>
</dbReference>
<gene>
    <name evidence="1" type="primary">pilV_1</name>
    <name evidence="1" type="ordered locus">TERTU_1044</name>
</gene>